<keyword evidence="2" id="KW-1133">Transmembrane helix</keyword>
<evidence type="ECO:0000256" key="2">
    <source>
        <dbReference type="SAM" id="Phobius"/>
    </source>
</evidence>
<evidence type="ECO:0000256" key="1">
    <source>
        <dbReference type="SAM" id="MobiDB-lite"/>
    </source>
</evidence>
<evidence type="ECO:0000313" key="3">
    <source>
        <dbReference type="EMBL" id="SAS85938.1"/>
    </source>
</evidence>
<keyword evidence="2" id="KW-0812">Transmembrane</keyword>
<protein>
    <submittedName>
        <fullName evidence="3">Uncharacterized protein</fullName>
    </submittedName>
</protein>
<gene>
    <name evidence="3" type="ORF">SAMEA2273558_01454</name>
</gene>
<dbReference type="Proteomes" id="UP000077826">
    <property type="component" value="Unassembled WGS sequence"/>
</dbReference>
<dbReference type="AlphaFoldDB" id="A0AAX2B597"/>
<proteinExistence type="predicted"/>
<name>A0AAX2B597_KLEPN</name>
<accession>A0AAX2B597</accession>
<reference evidence="3 4" key="1">
    <citation type="submission" date="2016-04" db="EMBL/GenBank/DDBJ databases">
        <authorList>
            <consortium name="Pathogen Informatics"/>
        </authorList>
    </citation>
    <scope>NUCLEOTIDE SEQUENCE [LARGE SCALE GENOMIC DNA]</scope>
    <source>
        <strain evidence="4">k480</strain>
    </source>
</reference>
<dbReference type="EMBL" id="FLDK01000003">
    <property type="protein sequence ID" value="SAS85938.1"/>
    <property type="molecule type" value="Genomic_DNA"/>
</dbReference>
<organism evidence="3 4">
    <name type="scientific">Klebsiella pneumoniae</name>
    <dbReference type="NCBI Taxonomy" id="573"/>
    <lineage>
        <taxon>Bacteria</taxon>
        <taxon>Pseudomonadati</taxon>
        <taxon>Pseudomonadota</taxon>
        <taxon>Gammaproteobacteria</taxon>
        <taxon>Enterobacterales</taxon>
        <taxon>Enterobacteriaceae</taxon>
        <taxon>Klebsiella/Raoultella group</taxon>
        <taxon>Klebsiella</taxon>
        <taxon>Klebsiella pneumoniae complex</taxon>
    </lineage>
</organism>
<feature type="region of interest" description="Disordered" evidence="1">
    <location>
        <begin position="308"/>
        <end position="329"/>
    </location>
</feature>
<keyword evidence="2" id="KW-0472">Membrane</keyword>
<sequence>MDFVNQVKEVSRKNKSLSLMLLLTMAIYFFHRHTILMNITERNIWKLNNLPPMEYCSLARAQKLLNCELEDILHWHDIGAINLCLKLNPTPGILKIAVLSHQEKEVTSAFNPFTSVEAGETVWSQHSHIRSILRLEGDIPTMETLRGNTVTQFNVKVFASGLWHPHCRNLMALLEAPDDILFENRLSMMLPDKPFVYCHFIPEEDERPSISLNRIYITSQAIEKIYAHSISARPMDVTKNPLLDQTRYIQQELTVLPQSEVLLEFIHYLVQSHTVFNEKLQSMAEPDKTQLFHHVLERLKEEGMLIENAQPDEGDIGSEASRESQFAGE</sequence>
<feature type="transmembrane region" description="Helical" evidence="2">
    <location>
        <begin position="20"/>
        <end position="39"/>
    </location>
</feature>
<comment type="caution">
    <text evidence="3">The sequence shown here is derived from an EMBL/GenBank/DDBJ whole genome shotgun (WGS) entry which is preliminary data.</text>
</comment>
<evidence type="ECO:0000313" key="4">
    <source>
        <dbReference type="Proteomes" id="UP000077826"/>
    </source>
</evidence>